<dbReference type="Proteomes" id="UP000293781">
    <property type="component" value="Unassembled WGS sequence"/>
</dbReference>
<evidence type="ECO:0000313" key="1">
    <source>
        <dbReference type="EMBL" id="RZT81675.1"/>
    </source>
</evidence>
<comment type="caution">
    <text evidence="1">The sequence shown here is derived from an EMBL/GenBank/DDBJ whole genome shotgun (WGS) entry which is preliminary data.</text>
</comment>
<evidence type="ECO:0000313" key="2">
    <source>
        <dbReference type="Proteomes" id="UP000293781"/>
    </source>
</evidence>
<name>A0A4Q7UJV2_9ACTN</name>
<keyword evidence="2" id="KW-1185">Reference proteome</keyword>
<accession>A0A4Q7UJV2</accession>
<reference evidence="1 2" key="1">
    <citation type="submission" date="2019-02" db="EMBL/GenBank/DDBJ databases">
        <title>Sequencing the genomes of 1000 actinobacteria strains.</title>
        <authorList>
            <person name="Klenk H.-P."/>
        </authorList>
    </citation>
    <scope>NUCLEOTIDE SEQUENCE [LARGE SCALE GENOMIC DNA]</scope>
    <source>
        <strain evidence="1 2">DSM 45888</strain>
    </source>
</reference>
<dbReference type="EMBL" id="SHKK01000001">
    <property type="protein sequence ID" value="RZT81675.1"/>
    <property type="molecule type" value="Genomic_DNA"/>
</dbReference>
<protein>
    <submittedName>
        <fullName evidence="1">Uncharacterized protein</fullName>
    </submittedName>
</protein>
<dbReference type="RefSeq" id="WP_130405607.1">
    <property type="nucleotide sequence ID" value="NZ_JBEZZO010000005.1"/>
</dbReference>
<gene>
    <name evidence="1" type="ORF">EV382_4966</name>
</gene>
<dbReference type="AlphaFoldDB" id="A0A4Q7UJV2"/>
<sequence>MEFGQRPQGDIVAGIWRDFVVAVLTAFRRRDERAIADERRRAVERLAEETIRQERGTTDPPQ</sequence>
<proteinExistence type="predicted"/>
<organism evidence="1 2">
    <name type="scientific">Micromonospora violae</name>
    <dbReference type="NCBI Taxonomy" id="1278207"/>
    <lineage>
        <taxon>Bacteria</taxon>
        <taxon>Bacillati</taxon>
        <taxon>Actinomycetota</taxon>
        <taxon>Actinomycetes</taxon>
        <taxon>Micromonosporales</taxon>
        <taxon>Micromonosporaceae</taxon>
        <taxon>Micromonospora</taxon>
    </lineage>
</organism>